<evidence type="ECO:0000256" key="1">
    <source>
        <dbReference type="SAM" id="MobiDB-lite"/>
    </source>
</evidence>
<evidence type="ECO:0000313" key="2">
    <source>
        <dbReference type="EMBL" id="CAB4750954.1"/>
    </source>
</evidence>
<sequence>MARQGSGIPLRDRVRVGGTPGRPPAGDPSGLEQRPGVRPGVRPGSLPGPVCPARHCWVADAVDGDGEKRPGLLLEWRQRDRRWEGLVVYAARVRTGSWGLVQEWLPAELLAPT</sequence>
<organism evidence="2">
    <name type="scientific">freshwater metagenome</name>
    <dbReference type="NCBI Taxonomy" id="449393"/>
    <lineage>
        <taxon>unclassified sequences</taxon>
        <taxon>metagenomes</taxon>
        <taxon>ecological metagenomes</taxon>
    </lineage>
</organism>
<reference evidence="2" key="1">
    <citation type="submission" date="2020-05" db="EMBL/GenBank/DDBJ databases">
        <authorList>
            <person name="Chiriac C."/>
            <person name="Salcher M."/>
            <person name="Ghai R."/>
            <person name="Kavagutti S V."/>
        </authorList>
    </citation>
    <scope>NUCLEOTIDE SEQUENCE</scope>
</reference>
<dbReference type="EMBL" id="CAEZYQ010000014">
    <property type="protein sequence ID" value="CAB4750954.1"/>
    <property type="molecule type" value="Genomic_DNA"/>
</dbReference>
<accession>A0A6J6TW92</accession>
<gene>
    <name evidence="2" type="ORF">UFOPK2761_01975</name>
</gene>
<dbReference type="AlphaFoldDB" id="A0A6J6TW92"/>
<proteinExistence type="predicted"/>
<name>A0A6J6TW92_9ZZZZ</name>
<protein>
    <submittedName>
        <fullName evidence="2">Unannotated protein</fullName>
    </submittedName>
</protein>
<feature type="region of interest" description="Disordered" evidence="1">
    <location>
        <begin position="1"/>
        <end position="46"/>
    </location>
</feature>